<comment type="caution">
    <text evidence="1">The sequence shown here is derived from an EMBL/GenBank/DDBJ whole genome shotgun (WGS) entry which is preliminary data.</text>
</comment>
<proteinExistence type="predicted"/>
<organism evidence="1 2">
    <name type="scientific">Blastopirellula retiformator</name>
    <dbReference type="NCBI Taxonomy" id="2527970"/>
    <lineage>
        <taxon>Bacteria</taxon>
        <taxon>Pseudomonadati</taxon>
        <taxon>Planctomycetota</taxon>
        <taxon>Planctomycetia</taxon>
        <taxon>Pirellulales</taxon>
        <taxon>Pirellulaceae</taxon>
        <taxon>Blastopirellula</taxon>
    </lineage>
</organism>
<dbReference type="RefSeq" id="WP_146431141.1">
    <property type="nucleotide sequence ID" value="NZ_SJPF01000002.1"/>
</dbReference>
<keyword evidence="2" id="KW-1185">Reference proteome</keyword>
<sequence length="70" mass="7600">MSSTHTLPPSPSRSSAMALVRLPCQLRHCGACATMRVCPFAIDRPQDDYAQQPEADTCCAAATDSEPNYR</sequence>
<reference evidence="1 2" key="1">
    <citation type="submission" date="2019-02" db="EMBL/GenBank/DDBJ databases">
        <title>Deep-cultivation of Planctomycetes and their phenomic and genomic characterization uncovers novel biology.</title>
        <authorList>
            <person name="Wiegand S."/>
            <person name="Jogler M."/>
            <person name="Boedeker C."/>
            <person name="Pinto D."/>
            <person name="Vollmers J."/>
            <person name="Rivas-Marin E."/>
            <person name="Kohn T."/>
            <person name="Peeters S.H."/>
            <person name="Heuer A."/>
            <person name="Rast P."/>
            <person name="Oberbeckmann S."/>
            <person name="Bunk B."/>
            <person name="Jeske O."/>
            <person name="Meyerdierks A."/>
            <person name="Storesund J.E."/>
            <person name="Kallscheuer N."/>
            <person name="Luecker S."/>
            <person name="Lage O.M."/>
            <person name="Pohl T."/>
            <person name="Merkel B.J."/>
            <person name="Hornburger P."/>
            <person name="Mueller R.-W."/>
            <person name="Bruemmer F."/>
            <person name="Labrenz M."/>
            <person name="Spormann A.M."/>
            <person name="Op Den Camp H."/>
            <person name="Overmann J."/>
            <person name="Amann R."/>
            <person name="Jetten M.S.M."/>
            <person name="Mascher T."/>
            <person name="Medema M.H."/>
            <person name="Devos D.P."/>
            <person name="Kaster A.-K."/>
            <person name="Ovreas L."/>
            <person name="Rohde M."/>
            <person name="Galperin M.Y."/>
            <person name="Jogler C."/>
        </authorList>
    </citation>
    <scope>NUCLEOTIDE SEQUENCE [LARGE SCALE GENOMIC DNA]</scope>
    <source>
        <strain evidence="1 2">Enr8</strain>
    </source>
</reference>
<accession>A0A5C5VAE1</accession>
<dbReference type="AlphaFoldDB" id="A0A5C5VAE1"/>
<dbReference type="Proteomes" id="UP000318878">
    <property type="component" value="Unassembled WGS sequence"/>
</dbReference>
<protein>
    <submittedName>
        <fullName evidence="1">Uncharacterized protein</fullName>
    </submittedName>
</protein>
<name>A0A5C5VAE1_9BACT</name>
<dbReference type="EMBL" id="SJPF01000002">
    <property type="protein sequence ID" value="TWT34682.1"/>
    <property type="molecule type" value="Genomic_DNA"/>
</dbReference>
<evidence type="ECO:0000313" key="1">
    <source>
        <dbReference type="EMBL" id="TWT34682.1"/>
    </source>
</evidence>
<evidence type="ECO:0000313" key="2">
    <source>
        <dbReference type="Proteomes" id="UP000318878"/>
    </source>
</evidence>
<gene>
    <name evidence="1" type="ORF">Enr8_20950</name>
</gene>